<gene>
    <name evidence="3" type="ORF">MEDL_24315</name>
</gene>
<feature type="domain" description="TIR" evidence="2">
    <location>
        <begin position="2"/>
        <end position="133"/>
    </location>
</feature>
<organism evidence="3 4">
    <name type="scientific">Mytilus edulis</name>
    <name type="common">Blue mussel</name>
    <dbReference type="NCBI Taxonomy" id="6550"/>
    <lineage>
        <taxon>Eukaryota</taxon>
        <taxon>Metazoa</taxon>
        <taxon>Spiralia</taxon>
        <taxon>Lophotrochozoa</taxon>
        <taxon>Mollusca</taxon>
        <taxon>Bivalvia</taxon>
        <taxon>Autobranchia</taxon>
        <taxon>Pteriomorphia</taxon>
        <taxon>Mytilida</taxon>
        <taxon>Mytiloidea</taxon>
        <taxon>Mytilidae</taxon>
        <taxon>Mytilinae</taxon>
        <taxon>Mytilus</taxon>
    </lineage>
</organism>
<dbReference type="SUPFAM" id="SSF52540">
    <property type="entry name" value="P-loop containing nucleoside triphosphate hydrolases"/>
    <property type="match status" value="1"/>
</dbReference>
<dbReference type="GO" id="GO:0007165">
    <property type="term" value="P:signal transduction"/>
    <property type="evidence" value="ECO:0007669"/>
    <property type="project" value="InterPro"/>
</dbReference>
<dbReference type="Proteomes" id="UP000683360">
    <property type="component" value="Unassembled WGS sequence"/>
</dbReference>
<dbReference type="Gene3D" id="3.40.50.10140">
    <property type="entry name" value="Toll/interleukin-1 receptor homology (TIR) domain"/>
    <property type="match status" value="1"/>
</dbReference>
<dbReference type="EMBL" id="CAJPWZ010001227">
    <property type="protein sequence ID" value="CAG2210226.1"/>
    <property type="molecule type" value="Genomic_DNA"/>
</dbReference>
<name>A0A8S3RVT8_MYTED</name>
<dbReference type="PROSITE" id="PS50104">
    <property type="entry name" value="TIR"/>
    <property type="match status" value="1"/>
</dbReference>
<dbReference type="InterPro" id="IPR000157">
    <property type="entry name" value="TIR_dom"/>
</dbReference>
<comment type="caution">
    <text evidence="3">The sequence shown here is derived from an EMBL/GenBank/DDBJ whole genome shotgun (WGS) entry which is preliminary data.</text>
</comment>
<sequence>MYTYDVYVVEYESGRLDVLDNFLKVFESYQYRVYNSCSDQLPGDIITNSVISTVRKSRSLFVLFDKSFFKNRTAMFEVEEGKQIKHGNQNFKLIVVELTPIPSEYLSYFELFSRITIQNNYEDRAYQHISRIITETDLTEEEIQVENCRLKNLNEQIVETTSEEVYYIRVVVLGQEGVGKTTLVRRLLKENISQVESTNGIEINVDKCGISLHNGKWEFKKDYVQYWTNTVHCYGDVSRNEDNLLNPPIIPVATHIDSIQHSKAEDYIDEYQEALLKSLGSDRRKDHFSNFFAISNTQSSEAEIEKLRQYIFAIAKQQEHWGVKVPVKWIPFWNKIEDLRLEGKTVVTVNDLWGINKSLPSPLSTKKELVSFLVLHHDIGNIIFLKILVKV</sequence>
<evidence type="ECO:0000313" key="4">
    <source>
        <dbReference type="Proteomes" id="UP000683360"/>
    </source>
</evidence>
<dbReference type="AlphaFoldDB" id="A0A8S3RVT8"/>
<keyword evidence="1" id="KW-0175">Coiled coil</keyword>
<dbReference type="OrthoDB" id="5962960at2759"/>
<keyword evidence="4" id="KW-1185">Reference proteome</keyword>
<evidence type="ECO:0000259" key="2">
    <source>
        <dbReference type="PROSITE" id="PS50104"/>
    </source>
</evidence>
<dbReference type="Gene3D" id="3.40.50.300">
    <property type="entry name" value="P-loop containing nucleotide triphosphate hydrolases"/>
    <property type="match status" value="2"/>
</dbReference>
<evidence type="ECO:0000313" key="3">
    <source>
        <dbReference type="EMBL" id="CAG2210226.1"/>
    </source>
</evidence>
<proteinExistence type="predicted"/>
<reference evidence="3" key="1">
    <citation type="submission" date="2021-03" db="EMBL/GenBank/DDBJ databases">
        <authorList>
            <person name="Bekaert M."/>
        </authorList>
    </citation>
    <scope>NUCLEOTIDE SEQUENCE</scope>
</reference>
<accession>A0A8S3RVT8</accession>
<dbReference type="InterPro" id="IPR027417">
    <property type="entry name" value="P-loop_NTPase"/>
</dbReference>
<feature type="coiled-coil region" evidence="1">
    <location>
        <begin position="136"/>
        <end position="163"/>
    </location>
</feature>
<dbReference type="PRINTS" id="PR01537">
    <property type="entry name" value="INTRLKN1R1F"/>
</dbReference>
<dbReference type="SUPFAM" id="SSF52200">
    <property type="entry name" value="Toll/Interleukin receptor TIR domain"/>
    <property type="match status" value="1"/>
</dbReference>
<evidence type="ECO:0000256" key="1">
    <source>
        <dbReference type="SAM" id="Coils"/>
    </source>
</evidence>
<protein>
    <recommendedName>
        <fullName evidence="2">TIR domain-containing protein</fullName>
    </recommendedName>
</protein>
<dbReference type="Pfam" id="PF01582">
    <property type="entry name" value="TIR"/>
    <property type="match status" value="1"/>
</dbReference>
<dbReference type="InterPro" id="IPR035897">
    <property type="entry name" value="Toll_tir_struct_dom_sf"/>
</dbReference>